<dbReference type="EMBL" id="QNTU01000010">
    <property type="protein sequence ID" value="RBI66357.1"/>
    <property type="molecule type" value="Genomic_DNA"/>
</dbReference>
<evidence type="ECO:0000313" key="3">
    <source>
        <dbReference type="Proteomes" id="UP000252204"/>
    </source>
</evidence>
<sequence length="260" mass="27403">MEPANKHGSECGAVVITGGGSGIGRTIVERFAQAGEAVLIFDHNEAAAEQVTADLKAAGHRAVAFVGSVSNEDDVSAAFDLAEAYFDGVKTLINNAGISGNCPTIELSLGEWQRNIDVNLTGVFLCSREAGRRLIKSGKPGGIINMASMYGVVAAPNRISYCSTKSGVVMMTKTLALEWASVGIRVNGIAPGYVHTDLTHELIKTGRLDAEALNRRTPLGRFGTPEEVADLAWFLASDQSRYITGQVVGVDGGWSANGYL</sequence>
<dbReference type="FunFam" id="3.40.50.720:FF:000084">
    <property type="entry name" value="Short-chain dehydrogenase reductase"/>
    <property type="match status" value="1"/>
</dbReference>
<dbReference type="Gene3D" id="3.40.50.720">
    <property type="entry name" value="NAD(P)-binding Rossmann-like Domain"/>
    <property type="match status" value="1"/>
</dbReference>
<dbReference type="InterPro" id="IPR036291">
    <property type="entry name" value="NAD(P)-bd_dom_sf"/>
</dbReference>
<proteinExistence type="inferred from homology"/>
<dbReference type="Proteomes" id="UP000252204">
    <property type="component" value="Unassembled WGS sequence"/>
</dbReference>
<dbReference type="NCBIfam" id="NF009466">
    <property type="entry name" value="PRK12826.1-2"/>
    <property type="match status" value="1"/>
</dbReference>
<dbReference type="InterPro" id="IPR002347">
    <property type="entry name" value="SDR_fam"/>
</dbReference>
<dbReference type="InterPro" id="IPR020904">
    <property type="entry name" value="Sc_DH/Rdtase_CS"/>
</dbReference>
<dbReference type="PROSITE" id="PS00061">
    <property type="entry name" value="ADH_SHORT"/>
    <property type="match status" value="1"/>
</dbReference>
<dbReference type="Pfam" id="PF13561">
    <property type="entry name" value="adh_short_C2"/>
    <property type="match status" value="1"/>
</dbReference>
<comment type="caution">
    <text evidence="2">The sequence shown here is derived from an EMBL/GenBank/DDBJ whole genome shotgun (WGS) entry which is preliminary data.</text>
</comment>
<dbReference type="RefSeq" id="WP_113270552.1">
    <property type="nucleotide sequence ID" value="NZ_QNTU01000010.1"/>
</dbReference>
<evidence type="ECO:0000256" key="1">
    <source>
        <dbReference type="ARBA" id="ARBA00006484"/>
    </source>
</evidence>
<reference evidence="3" key="1">
    <citation type="submission" date="2018-06" db="EMBL/GenBank/DDBJ databases">
        <title>Whole genome sequencing of four bacterial strains from South Shetland trench revealing bio-synthetic gene clusters.</title>
        <authorList>
            <person name="Abdel-Mageed W.M."/>
            <person name="Lehri B."/>
            <person name="Jarmusch S."/>
            <person name="Miranda K."/>
            <person name="Goodfellow M."/>
            <person name="Jaspars M."/>
            <person name="Karlyshev A.V."/>
        </authorList>
    </citation>
    <scope>NUCLEOTIDE SEQUENCE [LARGE SCALE GENOMIC DNA]</scope>
    <source>
        <strain evidence="3">SST4</strain>
    </source>
</reference>
<dbReference type="CDD" id="cd05233">
    <property type="entry name" value="SDR_c"/>
    <property type="match status" value="1"/>
</dbReference>
<dbReference type="PANTHER" id="PTHR42760">
    <property type="entry name" value="SHORT-CHAIN DEHYDROGENASES/REDUCTASES FAMILY MEMBER"/>
    <property type="match status" value="1"/>
</dbReference>
<protein>
    <submittedName>
        <fullName evidence="2">Short-chain dehydrogenase</fullName>
    </submittedName>
</protein>
<keyword evidence="3" id="KW-1185">Reference proteome</keyword>
<dbReference type="OrthoDB" id="9803333at2"/>
<dbReference type="GO" id="GO:0016616">
    <property type="term" value="F:oxidoreductase activity, acting on the CH-OH group of donors, NAD or NADP as acceptor"/>
    <property type="evidence" value="ECO:0007669"/>
    <property type="project" value="TreeGrafter"/>
</dbReference>
<evidence type="ECO:0000313" key="2">
    <source>
        <dbReference type="EMBL" id="RBI66357.1"/>
    </source>
</evidence>
<name>A0A365TKQ6_9GAMM</name>
<dbReference type="SUPFAM" id="SSF51735">
    <property type="entry name" value="NAD(P)-binding Rossmann-fold domains"/>
    <property type="match status" value="1"/>
</dbReference>
<dbReference type="PRINTS" id="PR00080">
    <property type="entry name" value="SDRFAMILY"/>
</dbReference>
<dbReference type="AlphaFoldDB" id="A0A365TKQ6"/>
<accession>A0A365TKQ6</accession>
<gene>
    <name evidence="2" type="ORF">DQ400_15040</name>
</gene>
<organism evidence="2 3">
    <name type="scientific">Vreelandella sulfidaeris</name>
    <dbReference type="NCBI Taxonomy" id="115553"/>
    <lineage>
        <taxon>Bacteria</taxon>
        <taxon>Pseudomonadati</taxon>
        <taxon>Pseudomonadota</taxon>
        <taxon>Gammaproteobacteria</taxon>
        <taxon>Oceanospirillales</taxon>
        <taxon>Halomonadaceae</taxon>
        <taxon>Vreelandella</taxon>
    </lineage>
</organism>
<dbReference type="PRINTS" id="PR00081">
    <property type="entry name" value="GDHRDH"/>
</dbReference>
<comment type="similarity">
    <text evidence="1">Belongs to the short-chain dehydrogenases/reductases (SDR) family.</text>
</comment>
<dbReference type="NCBIfam" id="NF005559">
    <property type="entry name" value="PRK07231.1"/>
    <property type="match status" value="1"/>
</dbReference>